<dbReference type="InterPro" id="IPR044140">
    <property type="entry name" value="ProRS_anticodon_short"/>
</dbReference>
<keyword evidence="5" id="KW-0648">Protein biosynthesis</keyword>
<dbReference type="InterPro" id="IPR045864">
    <property type="entry name" value="aa-tRNA-synth_II/BPL/LPL"/>
</dbReference>
<accession>A0A0F9VSL0</accession>
<name>A0A0F9VSL0_9ZZZZ</name>
<dbReference type="InterPro" id="IPR006195">
    <property type="entry name" value="aa-tRNA-synth_II"/>
</dbReference>
<dbReference type="PROSITE" id="PS50862">
    <property type="entry name" value="AA_TRNA_LIGASE_II"/>
    <property type="match status" value="1"/>
</dbReference>
<dbReference type="InterPro" id="IPR033730">
    <property type="entry name" value="ProRS_core_prok"/>
</dbReference>
<dbReference type="InterPro" id="IPR036621">
    <property type="entry name" value="Anticodon-bd_dom_sf"/>
</dbReference>
<organism evidence="10">
    <name type="scientific">marine sediment metagenome</name>
    <dbReference type="NCBI Taxonomy" id="412755"/>
    <lineage>
        <taxon>unclassified sequences</taxon>
        <taxon>metagenomes</taxon>
        <taxon>ecological metagenomes</taxon>
    </lineage>
</organism>
<dbReference type="EMBL" id="LAZR01000029">
    <property type="protein sequence ID" value="KKO02903.1"/>
    <property type="molecule type" value="Genomic_DNA"/>
</dbReference>
<dbReference type="SUPFAM" id="SSF55681">
    <property type="entry name" value="Class II aaRS and biotin synthetases"/>
    <property type="match status" value="1"/>
</dbReference>
<keyword evidence="6" id="KW-0030">Aminoacyl-tRNA synthetase</keyword>
<keyword evidence="3" id="KW-0547">Nucleotide-binding</keyword>
<sequence length="437" mass="50058">MRQSQLFTKTLKETPKDEESKNAQLLIRGGFIHKEMAGIYTFLPIGLRVLKNIENIIRKEMNSIGGQEILMPVLQPRFLWEKTGRWSKGIGKIMYKTLDTSGQELALGPTHEEILTNIISKHIKSYTDLPLYVYQIQAKFRKELRAKSGLLRCREFGMKDLYSFHTSEKDFKKYYEIVKKSYLKIFKRCGLKIIVTEASGAGFTKEYTHEFQVLSEDGEDSVIYCSRHHFAQNKEIAKLKKIGHCPVCKNSLKEGKSIEVGNIFPLGTKYSKDFNAHFIDQDGKKKLIIMGCYGIGSTRIMGAIAEVHYDNKGIIWPEEVAPFKLHLIPVEDSPQVRKAAEKLYRDLSSFAPKKMSYGGSTEASGVGGQRQKIEVLYDDRKGRRVGEKFAEADLIGIPYRIVVSERTLKRKSIEIKKRDEKKVQLVKIKQLSQFLND</sequence>
<protein>
    <recommendedName>
        <fullName evidence="1">proline--tRNA ligase</fullName>
        <ecNumber evidence="1">6.1.1.15</ecNumber>
    </recommendedName>
    <alternativeName>
        <fullName evidence="7">Prolyl-tRNA synthetase</fullName>
    </alternativeName>
</protein>
<dbReference type="Gene3D" id="3.40.50.800">
    <property type="entry name" value="Anticodon-binding domain"/>
    <property type="match status" value="1"/>
</dbReference>
<dbReference type="EC" id="6.1.1.15" evidence="1"/>
<comment type="catalytic activity">
    <reaction evidence="8">
        <text>tRNA(Pro) + L-proline + ATP = L-prolyl-tRNA(Pro) + AMP + diphosphate</text>
        <dbReference type="Rhea" id="RHEA:14305"/>
        <dbReference type="Rhea" id="RHEA-COMP:9700"/>
        <dbReference type="Rhea" id="RHEA-COMP:9702"/>
        <dbReference type="ChEBI" id="CHEBI:30616"/>
        <dbReference type="ChEBI" id="CHEBI:33019"/>
        <dbReference type="ChEBI" id="CHEBI:60039"/>
        <dbReference type="ChEBI" id="CHEBI:78442"/>
        <dbReference type="ChEBI" id="CHEBI:78532"/>
        <dbReference type="ChEBI" id="CHEBI:456215"/>
        <dbReference type="EC" id="6.1.1.15"/>
    </reaction>
</comment>
<evidence type="ECO:0000256" key="4">
    <source>
        <dbReference type="ARBA" id="ARBA00022840"/>
    </source>
</evidence>
<evidence type="ECO:0000256" key="5">
    <source>
        <dbReference type="ARBA" id="ARBA00022917"/>
    </source>
</evidence>
<evidence type="ECO:0000256" key="8">
    <source>
        <dbReference type="ARBA" id="ARBA00047671"/>
    </source>
</evidence>
<dbReference type="InterPro" id="IPR004154">
    <property type="entry name" value="Anticodon-bd"/>
</dbReference>
<dbReference type="InterPro" id="IPR002316">
    <property type="entry name" value="Pro-tRNA-ligase_IIa"/>
</dbReference>
<evidence type="ECO:0000256" key="6">
    <source>
        <dbReference type="ARBA" id="ARBA00023146"/>
    </source>
</evidence>
<dbReference type="Gene3D" id="3.30.930.10">
    <property type="entry name" value="Bira Bifunctional Protein, Domain 2"/>
    <property type="match status" value="1"/>
</dbReference>
<evidence type="ECO:0000256" key="7">
    <source>
        <dbReference type="ARBA" id="ARBA00029731"/>
    </source>
</evidence>
<dbReference type="InterPro" id="IPR002314">
    <property type="entry name" value="aa-tRNA-synt_IIb"/>
</dbReference>
<dbReference type="PRINTS" id="PR01046">
    <property type="entry name" value="TRNASYNTHPRO"/>
</dbReference>
<dbReference type="CDD" id="cd00861">
    <property type="entry name" value="ProRS_anticodon_short"/>
    <property type="match status" value="1"/>
</dbReference>
<evidence type="ECO:0000256" key="3">
    <source>
        <dbReference type="ARBA" id="ARBA00022741"/>
    </source>
</evidence>
<proteinExistence type="predicted"/>
<dbReference type="InterPro" id="IPR050062">
    <property type="entry name" value="Pro-tRNA_synthetase"/>
</dbReference>
<dbReference type="GO" id="GO:0005829">
    <property type="term" value="C:cytosol"/>
    <property type="evidence" value="ECO:0007669"/>
    <property type="project" value="TreeGrafter"/>
</dbReference>
<dbReference type="Pfam" id="PF03129">
    <property type="entry name" value="HGTP_anticodon"/>
    <property type="match status" value="1"/>
</dbReference>
<comment type="caution">
    <text evidence="10">The sequence shown here is derived from an EMBL/GenBank/DDBJ whole genome shotgun (WGS) entry which is preliminary data.</text>
</comment>
<reference evidence="10" key="1">
    <citation type="journal article" date="2015" name="Nature">
        <title>Complex archaea that bridge the gap between prokaryotes and eukaryotes.</title>
        <authorList>
            <person name="Spang A."/>
            <person name="Saw J.H."/>
            <person name="Jorgensen S.L."/>
            <person name="Zaremba-Niedzwiedzka K."/>
            <person name="Martijn J."/>
            <person name="Lind A.E."/>
            <person name="van Eijk R."/>
            <person name="Schleper C."/>
            <person name="Guy L."/>
            <person name="Ettema T.J."/>
        </authorList>
    </citation>
    <scope>NUCLEOTIDE SEQUENCE</scope>
</reference>
<evidence type="ECO:0000313" key="10">
    <source>
        <dbReference type="EMBL" id="KKO02903.1"/>
    </source>
</evidence>
<feature type="domain" description="Aminoacyl-transfer RNA synthetases class-II family profile" evidence="9">
    <location>
        <begin position="46"/>
        <end position="317"/>
    </location>
</feature>
<evidence type="ECO:0000256" key="1">
    <source>
        <dbReference type="ARBA" id="ARBA00012831"/>
    </source>
</evidence>
<evidence type="ECO:0000259" key="9">
    <source>
        <dbReference type="PROSITE" id="PS50862"/>
    </source>
</evidence>
<dbReference type="AlphaFoldDB" id="A0A0F9VSL0"/>
<evidence type="ECO:0000256" key="2">
    <source>
        <dbReference type="ARBA" id="ARBA00022598"/>
    </source>
</evidence>
<keyword evidence="2" id="KW-0436">Ligase</keyword>
<keyword evidence="4" id="KW-0067">ATP-binding</keyword>
<dbReference type="SUPFAM" id="SSF52954">
    <property type="entry name" value="Class II aaRS ABD-related"/>
    <property type="match status" value="1"/>
</dbReference>
<dbReference type="GO" id="GO:0006433">
    <property type="term" value="P:prolyl-tRNA aminoacylation"/>
    <property type="evidence" value="ECO:0007669"/>
    <property type="project" value="InterPro"/>
</dbReference>
<dbReference type="GO" id="GO:0005524">
    <property type="term" value="F:ATP binding"/>
    <property type="evidence" value="ECO:0007669"/>
    <property type="project" value="UniProtKB-KW"/>
</dbReference>
<dbReference type="CDD" id="cd00779">
    <property type="entry name" value="ProRS_core_prok"/>
    <property type="match status" value="1"/>
</dbReference>
<gene>
    <name evidence="10" type="ORF">LCGC14_0103570</name>
</gene>
<dbReference type="PANTHER" id="PTHR42753">
    <property type="entry name" value="MITOCHONDRIAL RIBOSOME PROTEIN L39/PROLYL-TRNA LIGASE FAMILY MEMBER"/>
    <property type="match status" value="1"/>
</dbReference>
<dbReference type="PANTHER" id="PTHR42753:SF2">
    <property type="entry name" value="PROLINE--TRNA LIGASE"/>
    <property type="match status" value="1"/>
</dbReference>
<dbReference type="Pfam" id="PF00587">
    <property type="entry name" value="tRNA-synt_2b"/>
    <property type="match status" value="1"/>
</dbReference>
<dbReference type="GO" id="GO:0004827">
    <property type="term" value="F:proline-tRNA ligase activity"/>
    <property type="evidence" value="ECO:0007669"/>
    <property type="project" value="UniProtKB-EC"/>
</dbReference>